<dbReference type="PATRIC" id="fig|1566026.4.peg.861"/>
<keyword evidence="3" id="KW-1185">Reference proteome</keyword>
<sequence>MADITVEELKERMLNGEVKHFIDVREEWEYDEDNLGAKLIPLGDIPHRVPEIEDLKDAELIIHCKSGARAGRAQKYLISRGFNNVRNLIGGIEAFRADQD</sequence>
<dbReference type="Proteomes" id="UP000036908">
    <property type="component" value="Unassembled WGS sequence"/>
</dbReference>
<dbReference type="PANTHER" id="PTHR43031:SF17">
    <property type="entry name" value="SULFURTRANSFERASE YTWF-RELATED"/>
    <property type="match status" value="1"/>
</dbReference>
<name>A0A0L8AJ90_9BACT</name>
<proteinExistence type="predicted"/>
<reference evidence="3" key="1">
    <citation type="submission" date="2014-11" db="EMBL/GenBank/DDBJ databases">
        <title>Genome sequencing of Roseivirga sp. D-25.</title>
        <authorList>
            <person name="Selvaratnam C."/>
            <person name="Thevarajoo S."/>
            <person name="Goh K.M."/>
            <person name="Eee R."/>
            <person name="Chan K.-G."/>
            <person name="Chong C.S."/>
        </authorList>
    </citation>
    <scope>NUCLEOTIDE SEQUENCE [LARGE SCALE GENOMIC DNA]</scope>
    <source>
        <strain evidence="3">D-25</strain>
    </source>
</reference>
<gene>
    <name evidence="2" type="ORF">OB69_12815</name>
</gene>
<evidence type="ECO:0000313" key="3">
    <source>
        <dbReference type="Proteomes" id="UP000036908"/>
    </source>
</evidence>
<organism evidence="2 3">
    <name type="scientific">Roseivirga seohaensis subsp. aquiponti</name>
    <dbReference type="NCBI Taxonomy" id="1566026"/>
    <lineage>
        <taxon>Bacteria</taxon>
        <taxon>Pseudomonadati</taxon>
        <taxon>Bacteroidota</taxon>
        <taxon>Cytophagia</taxon>
        <taxon>Cytophagales</taxon>
        <taxon>Roseivirgaceae</taxon>
        <taxon>Roseivirga</taxon>
    </lineage>
</organism>
<dbReference type="SUPFAM" id="SSF52821">
    <property type="entry name" value="Rhodanese/Cell cycle control phosphatase"/>
    <property type="match status" value="1"/>
</dbReference>
<evidence type="ECO:0000259" key="1">
    <source>
        <dbReference type="PROSITE" id="PS50206"/>
    </source>
</evidence>
<dbReference type="PANTHER" id="PTHR43031">
    <property type="entry name" value="FAD-DEPENDENT OXIDOREDUCTASE"/>
    <property type="match status" value="1"/>
</dbReference>
<evidence type="ECO:0000313" key="2">
    <source>
        <dbReference type="EMBL" id="KOF02302.1"/>
    </source>
</evidence>
<dbReference type="EMBL" id="JSVA01000014">
    <property type="protein sequence ID" value="KOF02302.1"/>
    <property type="molecule type" value="Genomic_DNA"/>
</dbReference>
<accession>A0A0L8AJ90</accession>
<protein>
    <submittedName>
        <fullName evidence="2">NADH oxidase</fullName>
    </submittedName>
</protein>
<dbReference type="InterPro" id="IPR036873">
    <property type="entry name" value="Rhodanese-like_dom_sf"/>
</dbReference>
<dbReference type="CDD" id="cd00158">
    <property type="entry name" value="RHOD"/>
    <property type="match status" value="1"/>
</dbReference>
<dbReference type="Pfam" id="PF00581">
    <property type="entry name" value="Rhodanese"/>
    <property type="match status" value="1"/>
</dbReference>
<dbReference type="SMART" id="SM00450">
    <property type="entry name" value="RHOD"/>
    <property type="match status" value="1"/>
</dbReference>
<dbReference type="PROSITE" id="PS50206">
    <property type="entry name" value="RHODANESE_3"/>
    <property type="match status" value="1"/>
</dbReference>
<feature type="domain" description="Rhodanese" evidence="1">
    <location>
        <begin position="15"/>
        <end position="100"/>
    </location>
</feature>
<dbReference type="AlphaFoldDB" id="A0A0L8AJ90"/>
<dbReference type="InterPro" id="IPR001763">
    <property type="entry name" value="Rhodanese-like_dom"/>
</dbReference>
<dbReference type="Gene3D" id="3.40.250.10">
    <property type="entry name" value="Rhodanese-like domain"/>
    <property type="match status" value="1"/>
</dbReference>
<comment type="caution">
    <text evidence="2">The sequence shown here is derived from an EMBL/GenBank/DDBJ whole genome shotgun (WGS) entry which is preliminary data.</text>
</comment>
<dbReference type="RefSeq" id="WP_053224135.1">
    <property type="nucleotide sequence ID" value="NZ_JSVA01000014.1"/>
</dbReference>
<dbReference type="InterPro" id="IPR050229">
    <property type="entry name" value="GlpE_sulfurtransferase"/>
</dbReference>
<dbReference type="OrthoDB" id="9808735at2"/>